<name>A0A7Z0J535_9MICO</name>
<gene>
    <name evidence="15" type="ORF">HNR05_000803</name>
</gene>
<feature type="domain" description="Aconitase A/isopropylmalate dehydratase small subunit swivel" evidence="14">
    <location>
        <begin position="732"/>
        <end position="861"/>
    </location>
</feature>
<dbReference type="NCBIfam" id="TIGR01341">
    <property type="entry name" value="aconitase_1"/>
    <property type="match status" value="1"/>
</dbReference>
<keyword evidence="4" id="KW-0816">Tricarboxylic acid cycle</keyword>
<comment type="function">
    <text evidence="11">Catalyzes the isomerization of citrate to isocitrate via cis-aconitate.</text>
</comment>
<evidence type="ECO:0000256" key="1">
    <source>
        <dbReference type="ARBA" id="ARBA00001966"/>
    </source>
</evidence>
<evidence type="ECO:0000259" key="13">
    <source>
        <dbReference type="Pfam" id="PF00330"/>
    </source>
</evidence>
<comment type="cofactor">
    <cofactor evidence="1">
        <name>[4Fe-4S] cluster</name>
        <dbReference type="ChEBI" id="CHEBI:49883"/>
    </cofactor>
</comment>
<evidence type="ECO:0000256" key="12">
    <source>
        <dbReference type="SAM" id="MobiDB-lite"/>
    </source>
</evidence>
<dbReference type="FunFam" id="3.20.19.10:FF:000001">
    <property type="entry name" value="Aconitate hydratase"/>
    <property type="match status" value="1"/>
</dbReference>
<dbReference type="PROSITE" id="PS00450">
    <property type="entry name" value="ACONITASE_1"/>
    <property type="match status" value="1"/>
</dbReference>
<dbReference type="AlphaFoldDB" id="A0A7Z0J535"/>
<dbReference type="UniPathway" id="UPA00946"/>
<reference evidence="15 16" key="1">
    <citation type="submission" date="2020-07" db="EMBL/GenBank/DDBJ databases">
        <title>Sequencing the genomes of 1000 actinobacteria strains.</title>
        <authorList>
            <person name="Klenk H.-P."/>
        </authorList>
    </citation>
    <scope>NUCLEOTIDE SEQUENCE [LARGE SCALE GENOMIC DNA]</scope>
    <source>
        <strain evidence="15 16">LI1</strain>
    </source>
</reference>
<dbReference type="SUPFAM" id="SSF53732">
    <property type="entry name" value="Aconitase iron-sulfur domain"/>
    <property type="match status" value="1"/>
</dbReference>
<dbReference type="EC" id="4.2.1.3" evidence="11"/>
<protein>
    <recommendedName>
        <fullName evidence="11">Aconitate hydratase</fullName>
        <shortName evidence="11">Aconitase</shortName>
        <ecNumber evidence="11">4.2.1.3</ecNumber>
    </recommendedName>
</protein>
<dbReference type="FunFam" id="3.30.499.10:FF:000009">
    <property type="entry name" value="Aconitate hydratase"/>
    <property type="match status" value="1"/>
</dbReference>
<dbReference type="GO" id="GO:0046872">
    <property type="term" value="F:metal ion binding"/>
    <property type="evidence" value="ECO:0007669"/>
    <property type="project" value="UniProtKB-KW"/>
</dbReference>
<dbReference type="PROSITE" id="PS01244">
    <property type="entry name" value="ACONITASE_2"/>
    <property type="match status" value="1"/>
</dbReference>
<dbReference type="Gene3D" id="6.10.190.10">
    <property type="match status" value="1"/>
</dbReference>
<dbReference type="InterPro" id="IPR015928">
    <property type="entry name" value="Aconitase/3IPM_dehydase_swvl"/>
</dbReference>
<dbReference type="InterPro" id="IPR006249">
    <property type="entry name" value="Aconitase/IRP2"/>
</dbReference>
<keyword evidence="9 11" id="KW-0456">Lyase</keyword>
<evidence type="ECO:0000256" key="3">
    <source>
        <dbReference type="ARBA" id="ARBA00007185"/>
    </source>
</evidence>
<evidence type="ECO:0000256" key="10">
    <source>
        <dbReference type="ARBA" id="ARBA00023501"/>
    </source>
</evidence>
<keyword evidence="11" id="KW-0004">4Fe-4S</keyword>
<feature type="region of interest" description="Disordered" evidence="12">
    <location>
        <begin position="415"/>
        <end position="452"/>
    </location>
</feature>
<dbReference type="PANTHER" id="PTHR11670">
    <property type="entry name" value="ACONITASE/IRON-RESPONSIVE ELEMENT FAMILY MEMBER"/>
    <property type="match status" value="1"/>
</dbReference>
<dbReference type="InterPro" id="IPR001030">
    <property type="entry name" value="Acoase/IPM_deHydtase_lsu_aba"/>
</dbReference>
<dbReference type="GO" id="GO:0006099">
    <property type="term" value="P:tricarboxylic acid cycle"/>
    <property type="evidence" value="ECO:0007669"/>
    <property type="project" value="UniProtKB-UniPathway"/>
</dbReference>
<dbReference type="EMBL" id="JACCFM010000001">
    <property type="protein sequence ID" value="NYJ19012.1"/>
    <property type="molecule type" value="Genomic_DNA"/>
</dbReference>
<evidence type="ECO:0000256" key="4">
    <source>
        <dbReference type="ARBA" id="ARBA00022532"/>
    </source>
</evidence>
<keyword evidence="6" id="KW-0694">RNA-binding</keyword>
<accession>A0A7Z0J535</accession>
<dbReference type="InterPro" id="IPR044137">
    <property type="entry name" value="AcnA_IRP_Swivel"/>
</dbReference>
<dbReference type="GO" id="GO:0003994">
    <property type="term" value="F:aconitate hydratase activity"/>
    <property type="evidence" value="ECO:0007669"/>
    <property type="project" value="UniProtKB-EC"/>
</dbReference>
<dbReference type="NCBIfam" id="NF006757">
    <property type="entry name" value="PRK09277.1"/>
    <property type="match status" value="1"/>
</dbReference>
<dbReference type="PRINTS" id="PR00415">
    <property type="entry name" value="ACONITASE"/>
</dbReference>
<feature type="domain" description="Aconitase/3-isopropylmalate dehydratase large subunit alpha/beta/alpha" evidence="13">
    <location>
        <begin position="77"/>
        <end position="602"/>
    </location>
</feature>
<dbReference type="GO" id="GO:0003723">
    <property type="term" value="F:RNA binding"/>
    <property type="evidence" value="ECO:0007669"/>
    <property type="project" value="UniProtKB-KW"/>
</dbReference>
<dbReference type="InterPro" id="IPR000573">
    <property type="entry name" value="AconitaseA/IPMdHydase_ssu_swvl"/>
</dbReference>
<keyword evidence="5" id="KW-0479">Metal-binding</keyword>
<evidence type="ECO:0000256" key="5">
    <source>
        <dbReference type="ARBA" id="ARBA00022723"/>
    </source>
</evidence>
<dbReference type="UniPathway" id="UPA00223">
    <property type="reaction ID" value="UER00718"/>
</dbReference>
<organism evidence="15 16">
    <name type="scientific">Glaciibacter psychrotolerans</name>
    <dbReference type="NCBI Taxonomy" id="670054"/>
    <lineage>
        <taxon>Bacteria</taxon>
        <taxon>Bacillati</taxon>
        <taxon>Actinomycetota</taxon>
        <taxon>Actinomycetes</taxon>
        <taxon>Micrococcales</taxon>
        <taxon>Microbacteriaceae</taxon>
        <taxon>Glaciibacter</taxon>
    </lineage>
</organism>
<comment type="similarity">
    <text evidence="3 11">Belongs to the aconitase/IPM isomerase family.</text>
</comment>
<dbReference type="Gene3D" id="3.20.19.10">
    <property type="entry name" value="Aconitase, domain 4"/>
    <property type="match status" value="1"/>
</dbReference>
<comment type="pathway">
    <text evidence="2">Carbohydrate metabolism; tricarboxylic acid cycle; isocitrate from oxaloacetate: step 2/2.</text>
</comment>
<dbReference type="RefSeq" id="WP_343062450.1">
    <property type="nucleotide sequence ID" value="NZ_JACCFM010000001.1"/>
</dbReference>
<evidence type="ECO:0000256" key="2">
    <source>
        <dbReference type="ARBA" id="ARBA00004717"/>
    </source>
</evidence>
<dbReference type="SUPFAM" id="SSF52016">
    <property type="entry name" value="LeuD/IlvD-like"/>
    <property type="match status" value="1"/>
</dbReference>
<dbReference type="GO" id="GO:0019679">
    <property type="term" value="P:propionate metabolic process, methylcitrate cycle"/>
    <property type="evidence" value="ECO:0007669"/>
    <property type="project" value="UniProtKB-ARBA"/>
</dbReference>
<dbReference type="FunFam" id="3.30.499.10:FF:000002">
    <property type="entry name" value="Aconitate hydratase"/>
    <property type="match status" value="1"/>
</dbReference>
<evidence type="ECO:0000256" key="7">
    <source>
        <dbReference type="ARBA" id="ARBA00023004"/>
    </source>
</evidence>
<evidence type="ECO:0000256" key="6">
    <source>
        <dbReference type="ARBA" id="ARBA00022884"/>
    </source>
</evidence>
<evidence type="ECO:0000313" key="15">
    <source>
        <dbReference type="EMBL" id="NYJ19012.1"/>
    </source>
</evidence>
<dbReference type="Pfam" id="PF00330">
    <property type="entry name" value="Aconitase"/>
    <property type="match status" value="1"/>
</dbReference>
<dbReference type="InterPro" id="IPR036008">
    <property type="entry name" value="Aconitase_4Fe-4S_dom"/>
</dbReference>
<dbReference type="CDD" id="cd01580">
    <property type="entry name" value="AcnA_IRP_Swivel"/>
    <property type="match status" value="1"/>
</dbReference>
<dbReference type="InterPro" id="IPR015931">
    <property type="entry name" value="Acnase/IPM_dHydase_lsu_aba_1/3"/>
</dbReference>
<keyword evidence="8 11" id="KW-0411">Iron-sulfur</keyword>
<dbReference type="Proteomes" id="UP000537260">
    <property type="component" value="Unassembled WGS sequence"/>
</dbReference>
<comment type="catalytic activity">
    <reaction evidence="10 11">
        <text>citrate = D-threo-isocitrate</text>
        <dbReference type="Rhea" id="RHEA:10336"/>
        <dbReference type="ChEBI" id="CHEBI:15562"/>
        <dbReference type="ChEBI" id="CHEBI:16947"/>
        <dbReference type="EC" id="4.2.1.3"/>
    </reaction>
</comment>
<dbReference type="NCBIfam" id="NF009520">
    <property type="entry name" value="PRK12881.1"/>
    <property type="match status" value="1"/>
</dbReference>
<evidence type="ECO:0000256" key="9">
    <source>
        <dbReference type="ARBA" id="ARBA00023239"/>
    </source>
</evidence>
<evidence type="ECO:0000313" key="16">
    <source>
        <dbReference type="Proteomes" id="UP000537260"/>
    </source>
</evidence>
<evidence type="ECO:0000256" key="11">
    <source>
        <dbReference type="RuleBase" id="RU361275"/>
    </source>
</evidence>
<sequence>MSELGKTVVNSFGAQDTLRVGENDYEVFRLDAVAGYEKLPFSLKVLLENLLRTEDGANVTKAQIEALGSWVPTAEPDTEIQFTPARVIMQDFTGVPCIVDLATMREAVSALGGDPNKINPLAPAEMVIDHSVIADLFGTEDALARNVEIEYERNGERYQFLRWGQTAFEDFKVVPPGTGIVHQVNIEYLARVTMTRTVNGVLQAYPDSCVGTDSHTTMVNGLGVLGWGVGGIEAEAAMLGQPVSMLIPKVVGFKLTGSIPTAVTATDVVLTITEMLRKHGVVGKFVEFYGEGVASVPLANRATIGNMSPEFGSTAAMFPIDDVTLDYLRLTGRADEQIALVEAYAKLQKLWHDPESEPVFSEYIELDLSTVVPSIAGPKRPQDRIVLTESKSQFEKDLLNYADADHDLVDLETAESFPASDPPGNSPESEHSQHHHIHHSHAPASVSKPTPVELSTGENFVLDHGAVAIAAITSCTNTSNPSVMLAAGLLARNAVKKGLTVKPWVKTTLAPGSKVVTDYYAKAGLTDDLEALGFYTVGYGCTTCIGNSGPLLDEVSAAVNESDLAVTAVLSGNRNFEGRINPDVKMNYLASPPLVIAYAIAGSMNFDFEVDALGQDTEGNDVFLKDIWPDAAEVQDTIDTSINKGMFTTQYAGVFDGDERWRSLETPTGAIFEWDEKSTYVRRPPYFDGMTMETTPVSDIQGARVLAKLGDSVTTDHISPAGNIKADSPAGQYLVEHGVDRKDFNSYGSRRGNHEIMIRGTFANIRLRNQLLDNVEGGYTRDFTQANGPQAFIYDASQNYQAAGTPLVIFGGKEYGSGSSRDWAAKGTSLLGVKAVISESFERIHRSNLIGMGVVPLQFPAGESWATLGLDGTESVSITGLEELNNGTTPKTVRVVATPTENSPAGKAVVEFDAVVRIDTPGEADYYRNGGILQYVLRSLVA</sequence>
<keyword evidence="16" id="KW-1185">Reference proteome</keyword>
<evidence type="ECO:0000259" key="14">
    <source>
        <dbReference type="Pfam" id="PF00694"/>
    </source>
</evidence>
<dbReference type="InterPro" id="IPR018136">
    <property type="entry name" value="Aconitase_4Fe-4S_BS"/>
</dbReference>
<dbReference type="Gene3D" id="3.30.499.10">
    <property type="entry name" value="Aconitase, domain 3"/>
    <property type="match status" value="2"/>
</dbReference>
<proteinExistence type="inferred from homology"/>
<evidence type="ECO:0000256" key="8">
    <source>
        <dbReference type="ARBA" id="ARBA00023014"/>
    </source>
</evidence>
<dbReference type="Pfam" id="PF00694">
    <property type="entry name" value="Aconitase_C"/>
    <property type="match status" value="1"/>
</dbReference>
<dbReference type="GO" id="GO:0051539">
    <property type="term" value="F:4 iron, 4 sulfur cluster binding"/>
    <property type="evidence" value="ECO:0007669"/>
    <property type="project" value="UniProtKB-KW"/>
</dbReference>
<keyword evidence="7 11" id="KW-0408">Iron</keyword>
<comment type="caution">
    <text evidence="15">The sequence shown here is derived from an EMBL/GenBank/DDBJ whole genome shotgun (WGS) entry which is preliminary data.</text>
</comment>